<proteinExistence type="predicted"/>
<keyword evidence="2" id="KW-1185">Reference proteome</keyword>
<name>A0ABN8M5E8_9CNID</name>
<organism evidence="1 2">
    <name type="scientific">Porites evermanni</name>
    <dbReference type="NCBI Taxonomy" id="104178"/>
    <lineage>
        <taxon>Eukaryota</taxon>
        <taxon>Metazoa</taxon>
        <taxon>Cnidaria</taxon>
        <taxon>Anthozoa</taxon>
        <taxon>Hexacorallia</taxon>
        <taxon>Scleractinia</taxon>
        <taxon>Fungiina</taxon>
        <taxon>Poritidae</taxon>
        <taxon>Porites</taxon>
    </lineage>
</organism>
<dbReference type="EMBL" id="CALNXI010000249">
    <property type="protein sequence ID" value="CAH3023168.1"/>
    <property type="molecule type" value="Genomic_DNA"/>
</dbReference>
<evidence type="ECO:0000313" key="2">
    <source>
        <dbReference type="Proteomes" id="UP001159427"/>
    </source>
</evidence>
<gene>
    <name evidence="1" type="ORF">PEVE_00018252</name>
</gene>
<protein>
    <submittedName>
        <fullName evidence="1">Uncharacterized protein</fullName>
    </submittedName>
</protein>
<comment type="caution">
    <text evidence="1">The sequence shown here is derived from an EMBL/GenBank/DDBJ whole genome shotgun (WGS) entry which is preliminary data.</text>
</comment>
<sequence>MGKNLNPTSAQRIARSTYNTYLLVKNFDYQCQVAPQVLSHSKRTESLCKLENAKVVRGIPELDASPNVDDGVGSKTRLKGTVEIKVTLANMLAYAILVKVWAFCLNNRFEKN</sequence>
<dbReference type="Proteomes" id="UP001159427">
    <property type="component" value="Unassembled WGS sequence"/>
</dbReference>
<reference evidence="1 2" key="1">
    <citation type="submission" date="2022-05" db="EMBL/GenBank/DDBJ databases">
        <authorList>
            <consortium name="Genoscope - CEA"/>
            <person name="William W."/>
        </authorList>
    </citation>
    <scope>NUCLEOTIDE SEQUENCE [LARGE SCALE GENOMIC DNA]</scope>
</reference>
<accession>A0ABN8M5E8</accession>
<evidence type="ECO:0000313" key="1">
    <source>
        <dbReference type="EMBL" id="CAH3023168.1"/>
    </source>
</evidence>